<evidence type="ECO:0000313" key="2">
    <source>
        <dbReference type="Proteomes" id="UP000239434"/>
    </source>
</evidence>
<sequence>MDRRTKEWRRRCDLVAAFTHALGGDASISEVLAIKVEAAAELAVIAEMTRAAFMRGEGVTADDVVRTCNQASRAEKALGIDARAKSNAKGHNPVKTYLAGKVAA</sequence>
<evidence type="ECO:0000313" key="1">
    <source>
        <dbReference type="EMBL" id="PRD41369.1"/>
    </source>
</evidence>
<comment type="caution">
    <text evidence="1">The sequence shown here is derived from an EMBL/GenBank/DDBJ whole genome shotgun (WGS) entry which is preliminary data.</text>
</comment>
<dbReference type="Proteomes" id="UP000239434">
    <property type="component" value="Unassembled WGS sequence"/>
</dbReference>
<dbReference type="AlphaFoldDB" id="A0A2S9ILG3"/>
<gene>
    <name evidence="1" type="ORF">C5748_22040</name>
</gene>
<name>A0A2S9ILG3_9HYPH</name>
<organism evidence="1 2">
    <name type="scientific">Phyllobacterium phragmitis</name>
    <dbReference type="NCBI Taxonomy" id="2670329"/>
    <lineage>
        <taxon>Bacteria</taxon>
        <taxon>Pseudomonadati</taxon>
        <taxon>Pseudomonadota</taxon>
        <taxon>Alphaproteobacteria</taxon>
        <taxon>Hyphomicrobiales</taxon>
        <taxon>Phyllobacteriaceae</taxon>
        <taxon>Phyllobacterium</taxon>
    </lineage>
</organism>
<keyword evidence="2" id="KW-1185">Reference proteome</keyword>
<reference evidence="1 2" key="1">
    <citation type="submission" date="2018-02" db="EMBL/GenBank/DDBJ databases">
        <title>The draft genome of Phyllobacterium sp. 1N-3.</title>
        <authorList>
            <person name="Liu L."/>
            <person name="Li L."/>
            <person name="Zhang X."/>
            <person name="Wang T."/>
            <person name="Liang L."/>
        </authorList>
    </citation>
    <scope>NUCLEOTIDE SEQUENCE [LARGE SCALE GENOMIC DNA]</scope>
    <source>
        <strain evidence="1 2">1N-3</strain>
    </source>
</reference>
<accession>A0A2S9ILG3</accession>
<dbReference type="EMBL" id="PVBR01000021">
    <property type="protein sequence ID" value="PRD41369.1"/>
    <property type="molecule type" value="Genomic_DNA"/>
</dbReference>
<proteinExistence type="predicted"/>
<protein>
    <submittedName>
        <fullName evidence="1">Uncharacterized protein</fullName>
    </submittedName>
</protein>